<dbReference type="AlphaFoldDB" id="A0A0D3GFU6"/>
<dbReference type="Proteomes" id="UP000026960">
    <property type="component" value="Chromosome 6"/>
</dbReference>
<dbReference type="Gramene" id="OBART06G12400.1">
    <property type="protein sequence ID" value="OBART06G12400.1"/>
    <property type="gene ID" value="OBART06G12400"/>
</dbReference>
<sequence>MRIELGKRKELHPWYDRNERAVEWSLSMTTIRAGQPIPSVVGIDMGSVSVKLIVVVGPYTAAPLVVAVGHT</sequence>
<accession>A0A0D3GFU6</accession>
<protein>
    <submittedName>
        <fullName evidence="1">Uncharacterized protein</fullName>
    </submittedName>
</protein>
<evidence type="ECO:0000313" key="2">
    <source>
        <dbReference type="Proteomes" id="UP000026960"/>
    </source>
</evidence>
<dbReference type="PaxDb" id="65489-OBART06G12400.1"/>
<dbReference type="EnsemblPlants" id="OBART06G12400.1">
    <property type="protein sequence ID" value="OBART06G12400.1"/>
    <property type="gene ID" value="OBART06G12400"/>
</dbReference>
<evidence type="ECO:0000313" key="1">
    <source>
        <dbReference type="EnsemblPlants" id="OBART06G12400.1"/>
    </source>
</evidence>
<organism evidence="1">
    <name type="scientific">Oryza barthii</name>
    <dbReference type="NCBI Taxonomy" id="65489"/>
    <lineage>
        <taxon>Eukaryota</taxon>
        <taxon>Viridiplantae</taxon>
        <taxon>Streptophyta</taxon>
        <taxon>Embryophyta</taxon>
        <taxon>Tracheophyta</taxon>
        <taxon>Spermatophyta</taxon>
        <taxon>Magnoliopsida</taxon>
        <taxon>Liliopsida</taxon>
        <taxon>Poales</taxon>
        <taxon>Poaceae</taxon>
        <taxon>BOP clade</taxon>
        <taxon>Oryzoideae</taxon>
        <taxon>Oryzeae</taxon>
        <taxon>Oryzinae</taxon>
        <taxon>Oryza</taxon>
    </lineage>
</organism>
<proteinExistence type="predicted"/>
<reference evidence="1" key="1">
    <citation type="journal article" date="2009" name="Rice">
        <title>De Novo Next Generation Sequencing of Plant Genomes.</title>
        <authorList>
            <person name="Rounsley S."/>
            <person name="Marri P.R."/>
            <person name="Yu Y."/>
            <person name="He R."/>
            <person name="Sisneros N."/>
            <person name="Goicoechea J.L."/>
            <person name="Lee S.J."/>
            <person name="Angelova A."/>
            <person name="Kudrna D."/>
            <person name="Luo M."/>
            <person name="Affourtit J."/>
            <person name="Desany B."/>
            <person name="Knight J."/>
            <person name="Niazi F."/>
            <person name="Egholm M."/>
            <person name="Wing R.A."/>
        </authorList>
    </citation>
    <scope>NUCLEOTIDE SEQUENCE [LARGE SCALE GENOMIC DNA]</scope>
    <source>
        <strain evidence="1">cv. IRGC 105608</strain>
    </source>
</reference>
<reference evidence="1" key="2">
    <citation type="submission" date="2015-03" db="UniProtKB">
        <authorList>
            <consortium name="EnsemblPlants"/>
        </authorList>
    </citation>
    <scope>IDENTIFICATION</scope>
</reference>
<name>A0A0D3GFU6_9ORYZ</name>
<dbReference type="HOGENOM" id="CLU_2744017_0_0_1"/>
<keyword evidence="2" id="KW-1185">Reference proteome</keyword>